<accession>A0A8T0A4B4</accession>
<dbReference type="Proteomes" id="UP000605970">
    <property type="component" value="Unassembled WGS sequence"/>
</dbReference>
<gene>
    <name evidence="1" type="ORF">Mgra_00000590</name>
</gene>
<evidence type="ECO:0008006" key="3">
    <source>
        <dbReference type="Google" id="ProtNLM"/>
    </source>
</evidence>
<dbReference type="InterPro" id="IPR013320">
    <property type="entry name" value="ConA-like_dom_sf"/>
</dbReference>
<keyword evidence="2" id="KW-1185">Reference proteome</keyword>
<evidence type="ECO:0000313" key="1">
    <source>
        <dbReference type="EMBL" id="KAF7640146.1"/>
    </source>
</evidence>
<comment type="caution">
    <text evidence="1">The sequence shown here is derived from an EMBL/GenBank/DDBJ whole genome shotgun (WGS) entry which is preliminary data.</text>
</comment>
<dbReference type="AlphaFoldDB" id="A0A8T0A4B4"/>
<protein>
    <recommendedName>
        <fullName evidence="3">SPRY domain-containing protein</fullName>
    </recommendedName>
</protein>
<dbReference type="InterPro" id="IPR043136">
    <property type="entry name" value="B30.2/SPRY_sf"/>
</dbReference>
<evidence type="ECO:0000313" key="2">
    <source>
        <dbReference type="Proteomes" id="UP000605970"/>
    </source>
</evidence>
<name>A0A8T0A4B4_9BILA</name>
<sequence length="193" mass="22889">MGFCREGNGFPQIKSKTEIKYINCMENGYNNTALIKSENNFIKPIDEFNQTFTFYYYESKLIFEKNEEINIGFGNGNYIIYLSPNNKLIFYNYQNKSNYINLPLFVYKNEDIIGCGLVYPPKKLNNKLPYIFFTKNGKQIGKAILLENDFESIRPFVWLKCCSIETNFGDYSFLYNVSKHYVINEFYKKEEFK</sequence>
<proteinExistence type="predicted"/>
<dbReference type="EMBL" id="JABEBT010000002">
    <property type="protein sequence ID" value="KAF7640146.1"/>
    <property type="molecule type" value="Genomic_DNA"/>
</dbReference>
<dbReference type="SUPFAM" id="SSF49899">
    <property type="entry name" value="Concanavalin A-like lectins/glucanases"/>
    <property type="match status" value="1"/>
</dbReference>
<dbReference type="Gene3D" id="2.60.120.920">
    <property type="match status" value="1"/>
</dbReference>
<reference evidence="1" key="1">
    <citation type="journal article" date="2020" name="Ecol. Evol.">
        <title>Genome structure and content of the rice root-knot nematode (Meloidogyne graminicola).</title>
        <authorList>
            <person name="Phan N.T."/>
            <person name="Danchin E.G.J."/>
            <person name="Klopp C."/>
            <person name="Perfus-Barbeoch L."/>
            <person name="Kozlowski D.K."/>
            <person name="Koutsovoulos G.D."/>
            <person name="Lopez-Roques C."/>
            <person name="Bouchez O."/>
            <person name="Zahm M."/>
            <person name="Besnard G."/>
            <person name="Bellafiore S."/>
        </authorList>
    </citation>
    <scope>NUCLEOTIDE SEQUENCE</scope>
    <source>
        <strain evidence="1">VN-18</strain>
    </source>
</reference>
<dbReference type="OrthoDB" id="258495at2759"/>
<organism evidence="1 2">
    <name type="scientific">Meloidogyne graminicola</name>
    <dbReference type="NCBI Taxonomy" id="189291"/>
    <lineage>
        <taxon>Eukaryota</taxon>
        <taxon>Metazoa</taxon>
        <taxon>Ecdysozoa</taxon>
        <taxon>Nematoda</taxon>
        <taxon>Chromadorea</taxon>
        <taxon>Rhabditida</taxon>
        <taxon>Tylenchina</taxon>
        <taxon>Tylenchomorpha</taxon>
        <taxon>Tylenchoidea</taxon>
        <taxon>Meloidogynidae</taxon>
        <taxon>Meloidogyninae</taxon>
        <taxon>Meloidogyne</taxon>
    </lineage>
</organism>